<feature type="region of interest" description="Disordered" evidence="1">
    <location>
        <begin position="203"/>
        <end position="222"/>
    </location>
</feature>
<accession>A0A368GE00</accession>
<name>A0A368GE00_ANCCA</name>
<evidence type="ECO:0000256" key="1">
    <source>
        <dbReference type="SAM" id="MobiDB-lite"/>
    </source>
</evidence>
<organism evidence="2 3">
    <name type="scientific">Ancylostoma caninum</name>
    <name type="common">Dog hookworm</name>
    <dbReference type="NCBI Taxonomy" id="29170"/>
    <lineage>
        <taxon>Eukaryota</taxon>
        <taxon>Metazoa</taxon>
        <taxon>Ecdysozoa</taxon>
        <taxon>Nematoda</taxon>
        <taxon>Chromadorea</taxon>
        <taxon>Rhabditida</taxon>
        <taxon>Rhabditina</taxon>
        <taxon>Rhabditomorpha</taxon>
        <taxon>Strongyloidea</taxon>
        <taxon>Ancylostomatidae</taxon>
        <taxon>Ancylostomatinae</taxon>
        <taxon>Ancylostoma</taxon>
    </lineage>
</organism>
<comment type="caution">
    <text evidence="2">The sequence shown here is derived from an EMBL/GenBank/DDBJ whole genome shotgun (WGS) entry which is preliminary data.</text>
</comment>
<feature type="compositionally biased region" description="Basic and acidic residues" evidence="1">
    <location>
        <begin position="41"/>
        <end position="50"/>
    </location>
</feature>
<reference evidence="2 3" key="1">
    <citation type="submission" date="2014-10" db="EMBL/GenBank/DDBJ databases">
        <title>Draft genome of the hookworm Ancylostoma caninum.</title>
        <authorList>
            <person name="Mitreva M."/>
        </authorList>
    </citation>
    <scope>NUCLEOTIDE SEQUENCE [LARGE SCALE GENOMIC DNA]</scope>
    <source>
        <strain evidence="2 3">Baltimore</strain>
    </source>
</reference>
<gene>
    <name evidence="2" type="ORF">ANCCAN_12771</name>
</gene>
<keyword evidence="3" id="KW-1185">Reference proteome</keyword>
<dbReference type="EMBL" id="JOJR01000243">
    <property type="protein sequence ID" value="RCN41260.1"/>
    <property type="molecule type" value="Genomic_DNA"/>
</dbReference>
<proteinExistence type="predicted"/>
<evidence type="ECO:0000313" key="2">
    <source>
        <dbReference type="EMBL" id="RCN41260.1"/>
    </source>
</evidence>
<feature type="region of interest" description="Disordered" evidence="1">
    <location>
        <begin position="26"/>
        <end position="103"/>
    </location>
</feature>
<dbReference type="STRING" id="29170.A0A368GE00"/>
<dbReference type="OrthoDB" id="5856535at2759"/>
<dbReference type="Proteomes" id="UP000252519">
    <property type="component" value="Unassembled WGS sequence"/>
</dbReference>
<sequence>MMLLSRAGTQHVVEVADVTQQDAVQVEQPAAKVQLSTETEPSTKRPRLSEADQNLPEDPAATREVASAAGDGTVKPSLELSPVHEDANHGLQPMRRKRVPRPPDMQGLFISYVSYSCKPLQTKESIKKMQTDYSSLLKTKDELRAGMTFDKHPTLRELLLPYPAYAGNRFPQECVELYRSRFFDNLTYEQALSENLFDPVNRGPESKLWRYSGSEQSSKEVG</sequence>
<dbReference type="AlphaFoldDB" id="A0A368GE00"/>
<evidence type="ECO:0000313" key="3">
    <source>
        <dbReference type="Proteomes" id="UP000252519"/>
    </source>
</evidence>
<protein>
    <submittedName>
        <fullName evidence="2">Uncharacterized protein</fullName>
    </submittedName>
</protein>